<dbReference type="Proteomes" id="UP001499854">
    <property type="component" value="Unassembled WGS sequence"/>
</dbReference>
<evidence type="ECO:0000313" key="4">
    <source>
        <dbReference type="Proteomes" id="UP001499854"/>
    </source>
</evidence>
<gene>
    <name evidence="3" type="ORF">GCM10009838_79110</name>
</gene>
<reference evidence="3 4" key="1">
    <citation type="journal article" date="2019" name="Int. J. Syst. Evol. Microbiol.">
        <title>The Global Catalogue of Microorganisms (GCM) 10K type strain sequencing project: providing services to taxonomists for standard genome sequencing and annotation.</title>
        <authorList>
            <consortium name="The Broad Institute Genomics Platform"/>
            <consortium name="The Broad Institute Genome Sequencing Center for Infectious Disease"/>
            <person name="Wu L."/>
            <person name="Ma J."/>
        </authorList>
    </citation>
    <scope>NUCLEOTIDE SEQUENCE [LARGE SCALE GENOMIC DNA]</scope>
    <source>
        <strain evidence="3 4">JCM 16013</strain>
    </source>
</reference>
<organism evidence="3 4">
    <name type="scientific">Catenulispora subtropica</name>
    <dbReference type="NCBI Taxonomy" id="450798"/>
    <lineage>
        <taxon>Bacteria</taxon>
        <taxon>Bacillati</taxon>
        <taxon>Actinomycetota</taxon>
        <taxon>Actinomycetes</taxon>
        <taxon>Catenulisporales</taxon>
        <taxon>Catenulisporaceae</taxon>
        <taxon>Catenulispora</taxon>
    </lineage>
</organism>
<dbReference type="EMBL" id="BAAAQM010000071">
    <property type="protein sequence ID" value="GAA2001474.1"/>
    <property type="molecule type" value="Genomic_DNA"/>
</dbReference>
<feature type="region of interest" description="Disordered" evidence="2">
    <location>
        <begin position="101"/>
        <end position="125"/>
    </location>
</feature>
<name>A0ABN2T8L4_9ACTN</name>
<keyword evidence="1" id="KW-0175">Coiled coil</keyword>
<comment type="caution">
    <text evidence="3">The sequence shown here is derived from an EMBL/GenBank/DDBJ whole genome shotgun (WGS) entry which is preliminary data.</text>
</comment>
<proteinExistence type="predicted"/>
<keyword evidence="4" id="KW-1185">Reference proteome</keyword>
<sequence length="125" mass="13364">MAARESANAARKKARDLAAALLEAEDAERQQRERERRKRITEAAANIAGNDLEIEELTARITELRADTARQLAAIVADGVSEAKTAEMTGREERVVKAAAKAGTAARTPSPKRAAKRTVATQAAA</sequence>
<feature type="coiled-coil region" evidence="1">
    <location>
        <begin position="7"/>
        <end position="67"/>
    </location>
</feature>
<evidence type="ECO:0000256" key="2">
    <source>
        <dbReference type="SAM" id="MobiDB-lite"/>
    </source>
</evidence>
<evidence type="ECO:0000313" key="3">
    <source>
        <dbReference type="EMBL" id="GAA2001474.1"/>
    </source>
</evidence>
<dbReference type="RefSeq" id="WP_344662347.1">
    <property type="nucleotide sequence ID" value="NZ_BAAAQM010000071.1"/>
</dbReference>
<accession>A0ABN2T8L4</accession>
<evidence type="ECO:0000256" key="1">
    <source>
        <dbReference type="SAM" id="Coils"/>
    </source>
</evidence>
<protein>
    <submittedName>
        <fullName evidence="3">Uncharacterized protein</fullName>
    </submittedName>
</protein>